<evidence type="ECO:0000313" key="2">
    <source>
        <dbReference type="EMBL" id="KAK7395769.1"/>
    </source>
</evidence>
<evidence type="ECO:0000256" key="1">
    <source>
        <dbReference type="SAM" id="SignalP"/>
    </source>
</evidence>
<sequence length="92" mass="10439">MWFYGFLASFFPFTSHALNFGTEKKLIQIRDAALTASLEDKSHLPDLTNMLDALSPKINRISCEISYNTLDGLRFPVSQGSSHTLKLRSYPR</sequence>
<name>A0AAN9SFN6_PSOTE</name>
<keyword evidence="1" id="KW-0732">Signal</keyword>
<comment type="caution">
    <text evidence="2">The sequence shown here is derived from an EMBL/GenBank/DDBJ whole genome shotgun (WGS) entry which is preliminary data.</text>
</comment>
<protein>
    <submittedName>
        <fullName evidence="2">Uncharacterized protein</fullName>
    </submittedName>
</protein>
<evidence type="ECO:0000313" key="3">
    <source>
        <dbReference type="Proteomes" id="UP001386955"/>
    </source>
</evidence>
<reference evidence="2 3" key="1">
    <citation type="submission" date="2024-01" db="EMBL/GenBank/DDBJ databases">
        <title>The genomes of 5 underutilized Papilionoideae crops provide insights into root nodulation and disease resistanc.</title>
        <authorList>
            <person name="Jiang F."/>
        </authorList>
    </citation>
    <scope>NUCLEOTIDE SEQUENCE [LARGE SCALE GENOMIC DNA]</scope>
    <source>
        <strain evidence="2">DUOXIRENSHENG_FW03</strain>
        <tissue evidence="2">Leaves</tissue>
    </source>
</reference>
<dbReference type="EMBL" id="JAYMYS010000004">
    <property type="protein sequence ID" value="KAK7395769.1"/>
    <property type="molecule type" value="Genomic_DNA"/>
</dbReference>
<feature type="signal peptide" evidence="1">
    <location>
        <begin position="1"/>
        <end position="17"/>
    </location>
</feature>
<feature type="chain" id="PRO_5043033674" evidence="1">
    <location>
        <begin position="18"/>
        <end position="92"/>
    </location>
</feature>
<proteinExistence type="predicted"/>
<organism evidence="2 3">
    <name type="scientific">Psophocarpus tetragonolobus</name>
    <name type="common">Winged bean</name>
    <name type="synonym">Dolichos tetragonolobus</name>
    <dbReference type="NCBI Taxonomy" id="3891"/>
    <lineage>
        <taxon>Eukaryota</taxon>
        <taxon>Viridiplantae</taxon>
        <taxon>Streptophyta</taxon>
        <taxon>Embryophyta</taxon>
        <taxon>Tracheophyta</taxon>
        <taxon>Spermatophyta</taxon>
        <taxon>Magnoliopsida</taxon>
        <taxon>eudicotyledons</taxon>
        <taxon>Gunneridae</taxon>
        <taxon>Pentapetalae</taxon>
        <taxon>rosids</taxon>
        <taxon>fabids</taxon>
        <taxon>Fabales</taxon>
        <taxon>Fabaceae</taxon>
        <taxon>Papilionoideae</taxon>
        <taxon>50 kb inversion clade</taxon>
        <taxon>NPAAA clade</taxon>
        <taxon>indigoferoid/millettioid clade</taxon>
        <taxon>Phaseoleae</taxon>
        <taxon>Psophocarpus</taxon>
    </lineage>
</organism>
<dbReference type="AlphaFoldDB" id="A0AAN9SFN6"/>
<keyword evidence="3" id="KW-1185">Reference proteome</keyword>
<accession>A0AAN9SFN6</accession>
<gene>
    <name evidence="2" type="ORF">VNO78_16338</name>
</gene>
<dbReference type="Proteomes" id="UP001386955">
    <property type="component" value="Unassembled WGS sequence"/>
</dbReference>